<evidence type="ECO:0000259" key="1">
    <source>
        <dbReference type="Pfam" id="PF21891"/>
    </source>
</evidence>
<proteinExistence type="predicted"/>
<dbReference type="Proteomes" id="UP000243542">
    <property type="component" value="Unassembled WGS sequence"/>
</dbReference>
<gene>
    <name evidence="2" type="ORF">ATK36_0269</name>
</gene>
<dbReference type="Pfam" id="PF21891">
    <property type="entry name" value="DUF6917"/>
    <property type="match status" value="1"/>
</dbReference>
<accession>A0A2A9G1B5</accession>
<evidence type="ECO:0000313" key="2">
    <source>
        <dbReference type="EMBL" id="PFG56746.1"/>
    </source>
</evidence>
<evidence type="ECO:0000313" key="3">
    <source>
        <dbReference type="Proteomes" id="UP000243542"/>
    </source>
</evidence>
<name>A0A2A9G1B5_9PSEU</name>
<feature type="domain" description="DUF6917" evidence="1">
    <location>
        <begin position="44"/>
        <end position="102"/>
    </location>
</feature>
<organism evidence="2 3">
    <name type="scientific">Amycolatopsis sulphurea</name>
    <dbReference type="NCBI Taxonomy" id="76022"/>
    <lineage>
        <taxon>Bacteria</taxon>
        <taxon>Bacillati</taxon>
        <taxon>Actinomycetota</taxon>
        <taxon>Actinomycetes</taxon>
        <taxon>Pseudonocardiales</taxon>
        <taxon>Pseudonocardiaceae</taxon>
        <taxon>Amycolatopsis</taxon>
    </lineage>
</organism>
<dbReference type="InterPro" id="IPR054210">
    <property type="entry name" value="DUF6917"/>
</dbReference>
<comment type="caution">
    <text evidence="2">The sequence shown here is derived from an EMBL/GenBank/DDBJ whole genome shotgun (WGS) entry which is preliminary data.</text>
</comment>
<dbReference type="RefSeq" id="WP_423682854.1">
    <property type="nucleotide sequence ID" value="NZ_JBMXBZ010000008.1"/>
</dbReference>
<dbReference type="EMBL" id="PDJK01000001">
    <property type="protein sequence ID" value="PFG56746.1"/>
    <property type="molecule type" value="Genomic_DNA"/>
</dbReference>
<sequence length="108" mass="11263">MVNVHLTPSPGRRSCGLGGLVLAVRSASVMRAERTGGARQPHRPVGLLGFAAMTNAGVLDRVWAGGTLIGTVLGFDGCHFPRHSNVLIRADGSRTGEELGHRIVVGQA</sequence>
<reference evidence="2 3" key="1">
    <citation type="submission" date="2017-10" db="EMBL/GenBank/DDBJ databases">
        <title>Sequencing the genomes of 1000 actinobacteria strains.</title>
        <authorList>
            <person name="Klenk H.-P."/>
        </authorList>
    </citation>
    <scope>NUCLEOTIDE SEQUENCE [LARGE SCALE GENOMIC DNA]</scope>
    <source>
        <strain evidence="2 3">DSM 46092</strain>
    </source>
</reference>
<dbReference type="AlphaFoldDB" id="A0A2A9G1B5"/>
<keyword evidence="3" id="KW-1185">Reference proteome</keyword>
<protein>
    <recommendedName>
        <fullName evidence="1">DUF6917 domain-containing protein</fullName>
    </recommendedName>
</protein>